<proteinExistence type="predicted"/>
<dbReference type="EMBL" id="JADEXG010000020">
    <property type="protein sequence ID" value="MBE9077703.1"/>
    <property type="molecule type" value="Genomic_DNA"/>
</dbReference>
<reference evidence="1" key="1">
    <citation type="submission" date="2020-10" db="EMBL/GenBank/DDBJ databases">
        <authorList>
            <person name="Castelo-Branco R."/>
            <person name="Eusebio N."/>
            <person name="Adriana R."/>
            <person name="Vieira A."/>
            <person name="Brugerolle De Fraissinette N."/>
            <person name="Rezende De Castro R."/>
            <person name="Schneider M.P."/>
            <person name="Vasconcelos V."/>
            <person name="Leao P.N."/>
        </authorList>
    </citation>
    <scope>NUCLEOTIDE SEQUENCE</scope>
    <source>
        <strain evidence="1">LEGE 07310</strain>
    </source>
</reference>
<dbReference type="Proteomes" id="UP000636505">
    <property type="component" value="Unassembled WGS sequence"/>
</dbReference>
<organism evidence="1 2">
    <name type="scientific">Vasconcelosia minhoensis LEGE 07310</name>
    <dbReference type="NCBI Taxonomy" id="915328"/>
    <lineage>
        <taxon>Bacteria</taxon>
        <taxon>Bacillati</taxon>
        <taxon>Cyanobacteriota</taxon>
        <taxon>Cyanophyceae</taxon>
        <taxon>Nodosilineales</taxon>
        <taxon>Cymatolegaceae</taxon>
        <taxon>Vasconcelosia</taxon>
        <taxon>Vasconcelosia minhoensis</taxon>
    </lineage>
</organism>
<sequence length="78" mass="8607">MPPEETLKQVAAELPVFQANEQKQLFLFVIGALAARLISLRKAAELMALETDTLIELLDTIGLDFSYLSEADISIEKA</sequence>
<accession>A0A8J7AVG7</accession>
<dbReference type="AlphaFoldDB" id="A0A8J7AVG7"/>
<evidence type="ECO:0000313" key="1">
    <source>
        <dbReference type="EMBL" id="MBE9077703.1"/>
    </source>
</evidence>
<gene>
    <name evidence="1" type="ORF">IQ241_10410</name>
</gene>
<name>A0A8J7AVG7_9CYAN</name>
<dbReference type="RefSeq" id="WP_193906737.1">
    <property type="nucleotide sequence ID" value="NZ_JADEXG010000020.1"/>
</dbReference>
<keyword evidence="2" id="KW-1185">Reference proteome</keyword>
<protein>
    <submittedName>
        <fullName evidence="1">Uncharacterized protein</fullName>
    </submittedName>
</protein>
<evidence type="ECO:0000313" key="2">
    <source>
        <dbReference type="Proteomes" id="UP000636505"/>
    </source>
</evidence>
<comment type="caution">
    <text evidence="1">The sequence shown here is derived from an EMBL/GenBank/DDBJ whole genome shotgun (WGS) entry which is preliminary data.</text>
</comment>